<feature type="chain" id="PRO_5035726413" description="UPAR/Ly6 domain-containing protein" evidence="1">
    <location>
        <begin position="22"/>
        <end position="121"/>
    </location>
</feature>
<reference evidence="3" key="1">
    <citation type="submission" date="2010-08" db="EMBL/GenBank/DDBJ databases">
        <authorList>
            <consortium name="Caenorhabditis japonica Sequencing Consortium"/>
            <person name="Wilson R.K."/>
        </authorList>
    </citation>
    <scope>NUCLEOTIDE SEQUENCE [LARGE SCALE GENOMIC DNA]</scope>
    <source>
        <strain evidence="3">DF5081</strain>
    </source>
</reference>
<keyword evidence="3" id="KW-1185">Reference proteome</keyword>
<evidence type="ECO:0008006" key="4">
    <source>
        <dbReference type="Google" id="ProtNLM"/>
    </source>
</evidence>
<proteinExistence type="predicted"/>
<evidence type="ECO:0000256" key="1">
    <source>
        <dbReference type="SAM" id="SignalP"/>
    </source>
</evidence>
<name>A0A8R1I8J3_CAEJA</name>
<dbReference type="EnsemblMetazoa" id="CJA19800.1">
    <property type="protein sequence ID" value="CJA19800.1"/>
    <property type="gene ID" value="WBGene00175371"/>
</dbReference>
<sequence length="121" mass="12904">MFCKVVLLLLPSFCLFRGLNSLECIFEAVVPTSQLNVHRGVDTCDISEEYCATVNINGIYAKGCSKTAAKITESSLSVSCTAAICNPDGSLCCCKGNKCNGSKVVSVVMPFFVLGAVKFFL</sequence>
<dbReference type="Proteomes" id="UP000005237">
    <property type="component" value="Unassembled WGS sequence"/>
</dbReference>
<organism evidence="2 3">
    <name type="scientific">Caenorhabditis japonica</name>
    <dbReference type="NCBI Taxonomy" id="281687"/>
    <lineage>
        <taxon>Eukaryota</taxon>
        <taxon>Metazoa</taxon>
        <taxon>Ecdysozoa</taxon>
        <taxon>Nematoda</taxon>
        <taxon>Chromadorea</taxon>
        <taxon>Rhabditida</taxon>
        <taxon>Rhabditina</taxon>
        <taxon>Rhabditomorpha</taxon>
        <taxon>Rhabditoidea</taxon>
        <taxon>Rhabditidae</taxon>
        <taxon>Peloderinae</taxon>
        <taxon>Caenorhabditis</taxon>
    </lineage>
</organism>
<protein>
    <recommendedName>
        <fullName evidence="4">UPAR/Ly6 domain-containing protein</fullName>
    </recommendedName>
</protein>
<feature type="signal peptide" evidence="1">
    <location>
        <begin position="1"/>
        <end position="21"/>
    </location>
</feature>
<accession>A0A8R1I8J3</accession>
<reference evidence="2" key="2">
    <citation type="submission" date="2022-06" db="UniProtKB">
        <authorList>
            <consortium name="EnsemblMetazoa"/>
        </authorList>
    </citation>
    <scope>IDENTIFICATION</scope>
    <source>
        <strain evidence="2">DF5081</strain>
    </source>
</reference>
<keyword evidence="1" id="KW-0732">Signal</keyword>
<evidence type="ECO:0000313" key="2">
    <source>
        <dbReference type="EnsemblMetazoa" id="CJA19800.1"/>
    </source>
</evidence>
<evidence type="ECO:0000313" key="3">
    <source>
        <dbReference type="Proteomes" id="UP000005237"/>
    </source>
</evidence>
<dbReference type="AlphaFoldDB" id="A0A8R1I8J3"/>